<gene>
    <name evidence="1" type="ORF">Dac01nite_07470</name>
</gene>
<sequence>MPQVSTSDLLDLAGVKPHMFYRAMSFDLVTRSTASATTGEPADREYYRAARNYGAPVGKLEFTFDAATLPTWPYFMGVRTVFSRAGRDVISAHLGTADRIRFFEYTVTLAGGISDEVHVALPTEHVDVLSPWSTVAPNGVAQWWALDLAKLRDRSFFIVPEASTDVVMRGDLILALHEIGWPGYVYELRVMDGKHMVAYEEWAEHPEWTHCQPPQ</sequence>
<dbReference type="AlphaFoldDB" id="A0A919UJN5"/>
<protein>
    <submittedName>
        <fullName evidence="1">Uncharacterized protein</fullName>
    </submittedName>
</protein>
<dbReference type="Proteomes" id="UP000652354">
    <property type="component" value="Unassembled WGS sequence"/>
</dbReference>
<comment type="caution">
    <text evidence="1">The sequence shown here is derived from an EMBL/GenBank/DDBJ whole genome shotgun (WGS) entry which is preliminary data.</text>
</comment>
<dbReference type="EMBL" id="BONR01000001">
    <property type="protein sequence ID" value="GIG53995.1"/>
    <property type="molecule type" value="Genomic_DNA"/>
</dbReference>
<name>A0A919UJN5_9MICO</name>
<keyword evidence="2" id="KW-1185">Reference proteome</keyword>
<organism evidence="1 2">
    <name type="scientific">Demequina activiva</name>
    <dbReference type="NCBI Taxonomy" id="1582364"/>
    <lineage>
        <taxon>Bacteria</taxon>
        <taxon>Bacillati</taxon>
        <taxon>Actinomycetota</taxon>
        <taxon>Actinomycetes</taxon>
        <taxon>Micrococcales</taxon>
        <taxon>Demequinaceae</taxon>
        <taxon>Demequina</taxon>
    </lineage>
</organism>
<evidence type="ECO:0000313" key="1">
    <source>
        <dbReference type="EMBL" id="GIG53995.1"/>
    </source>
</evidence>
<accession>A0A919UJN5</accession>
<evidence type="ECO:0000313" key="2">
    <source>
        <dbReference type="Proteomes" id="UP000652354"/>
    </source>
</evidence>
<proteinExistence type="predicted"/>
<reference evidence="1" key="1">
    <citation type="submission" date="2021-01" db="EMBL/GenBank/DDBJ databases">
        <title>Whole genome shotgun sequence of Demequina activiva NBRC 110675.</title>
        <authorList>
            <person name="Komaki H."/>
            <person name="Tamura T."/>
        </authorList>
    </citation>
    <scope>NUCLEOTIDE SEQUENCE</scope>
    <source>
        <strain evidence="1">NBRC 110675</strain>
    </source>
</reference>